<keyword evidence="1" id="KW-0472">Membrane</keyword>
<keyword evidence="3" id="KW-1185">Reference proteome</keyword>
<feature type="transmembrane region" description="Helical" evidence="1">
    <location>
        <begin position="20"/>
        <end position="38"/>
    </location>
</feature>
<name>A0A200QDJ4_MACCD</name>
<protein>
    <submittedName>
        <fullName evidence="2">Uncharacterized protein</fullName>
    </submittedName>
</protein>
<dbReference type="EMBL" id="MVGT01002328">
    <property type="protein sequence ID" value="OVA08556.1"/>
    <property type="molecule type" value="Genomic_DNA"/>
</dbReference>
<proteinExistence type="predicted"/>
<dbReference type="AlphaFoldDB" id="A0A200QDJ4"/>
<comment type="caution">
    <text evidence="2">The sequence shown here is derived from an EMBL/GenBank/DDBJ whole genome shotgun (WGS) entry which is preliminary data.</text>
</comment>
<evidence type="ECO:0000313" key="3">
    <source>
        <dbReference type="Proteomes" id="UP000195402"/>
    </source>
</evidence>
<sequence length="159" mass="18630">MEKKKNEWLQWLNLMISEPYYLYHFILFFSYLIVRSSATQIFSPDVSYGLLRREIQAILALSVLITIKLVKEETWEGFLADALFFSKGFLIVVALIIDYQLALCYMVVFFVVFTLTQQPPYQELGNSSKLTPLQLEVLLTEDKTSRFWLSVFGRSNFEL</sequence>
<dbReference type="Proteomes" id="UP000195402">
    <property type="component" value="Unassembled WGS sequence"/>
</dbReference>
<gene>
    <name evidence="2" type="ORF">BVC80_209g301</name>
</gene>
<evidence type="ECO:0000256" key="1">
    <source>
        <dbReference type="SAM" id="Phobius"/>
    </source>
</evidence>
<dbReference type="FunCoup" id="A0A200QDJ4">
    <property type="interactions" value="2508"/>
</dbReference>
<dbReference type="InParanoid" id="A0A200QDJ4"/>
<dbReference type="OMA" id="DIMLYAK"/>
<accession>A0A200QDJ4</accession>
<dbReference type="OrthoDB" id="20229at2759"/>
<keyword evidence="1" id="KW-1133">Transmembrane helix</keyword>
<evidence type="ECO:0000313" key="2">
    <source>
        <dbReference type="EMBL" id="OVA08556.1"/>
    </source>
</evidence>
<feature type="transmembrane region" description="Helical" evidence="1">
    <location>
        <begin position="89"/>
        <end position="115"/>
    </location>
</feature>
<keyword evidence="1" id="KW-0812">Transmembrane</keyword>
<reference evidence="2 3" key="1">
    <citation type="journal article" date="2017" name="Mol. Plant">
        <title>The Genome of Medicinal Plant Macleaya cordata Provides New Insights into Benzylisoquinoline Alkaloids Metabolism.</title>
        <authorList>
            <person name="Liu X."/>
            <person name="Liu Y."/>
            <person name="Huang P."/>
            <person name="Ma Y."/>
            <person name="Qing Z."/>
            <person name="Tang Q."/>
            <person name="Cao H."/>
            <person name="Cheng P."/>
            <person name="Zheng Y."/>
            <person name="Yuan Z."/>
            <person name="Zhou Y."/>
            <person name="Liu J."/>
            <person name="Tang Z."/>
            <person name="Zhuo Y."/>
            <person name="Zhang Y."/>
            <person name="Yu L."/>
            <person name="Huang J."/>
            <person name="Yang P."/>
            <person name="Peng Q."/>
            <person name="Zhang J."/>
            <person name="Jiang W."/>
            <person name="Zhang Z."/>
            <person name="Lin K."/>
            <person name="Ro D.K."/>
            <person name="Chen X."/>
            <person name="Xiong X."/>
            <person name="Shang Y."/>
            <person name="Huang S."/>
            <person name="Zeng J."/>
        </authorList>
    </citation>
    <scope>NUCLEOTIDE SEQUENCE [LARGE SCALE GENOMIC DNA]</scope>
    <source>
        <strain evidence="3">cv. BLH2017</strain>
        <tissue evidence="2">Root</tissue>
    </source>
</reference>
<organism evidence="2 3">
    <name type="scientific">Macleaya cordata</name>
    <name type="common">Five-seeded plume-poppy</name>
    <name type="synonym">Bocconia cordata</name>
    <dbReference type="NCBI Taxonomy" id="56857"/>
    <lineage>
        <taxon>Eukaryota</taxon>
        <taxon>Viridiplantae</taxon>
        <taxon>Streptophyta</taxon>
        <taxon>Embryophyta</taxon>
        <taxon>Tracheophyta</taxon>
        <taxon>Spermatophyta</taxon>
        <taxon>Magnoliopsida</taxon>
        <taxon>Ranunculales</taxon>
        <taxon>Papaveraceae</taxon>
        <taxon>Papaveroideae</taxon>
        <taxon>Macleaya</taxon>
    </lineage>
</organism>
<dbReference type="STRING" id="56857.A0A200QDJ4"/>